<gene>
    <name evidence="5" type="ORF">NQ318_019722</name>
</gene>
<dbReference type="AlphaFoldDB" id="A0AAV8Z610"/>
<accession>A0AAV8Z610</accession>
<sequence length="123" mass="14243">MSLNLRHKVLQSFKHLHKTRKSVFEGDGYALSEARKKINEEFKKQKHVADTKAIEELVNYANAVEHELRTTVIQAREVAPGKYRVAIKPDTLKLNNVPYKNWTILVNKTAMEMFLIAYTKSKT</sequence>
<evidence type="ECO:0000313" key="5">
    <source>
        <dbReference type="EMBL" id="KAJ8958951.1"/>
    </source>
</evidence>
<dbReference type="InterPro" id="IPR045298">
    <property type="entry name" value="Complex1_LYR_LYRM7"/>
</dbReference>
<organism evidence="5 6">
    <name type="scientific">Aromia moschata</name>
    <dbReference type="NCBI Taxonomy" id="1265417"/>
    <lineage>
        <taxon>Eukaryota</taxon>
        <taxon>Metazoa</taxon>
        <taxon>Ecdysozoa</taxon>
        <taxon>Arthropoda</taxon>
        <taxon>Hexapoda</taxon>
        <taxon>Insecta</taxon>
        <taxon>Pterygota</taxon>
        <taxon>Neoptera</taxon>
        <taxon>Endopterygota</taxon>
        <taxon>Coleoptera</taxon>
        <taxon>Polyphaga</taxon>
        <taxon>Cucujiformia</taxon>
        <taxon>Chrysomeloidea</taxon>
        <taxon>Cerambycidae</taxon>
        <taxon>Cerambycinae</taxon>
        <taxon>Callichromatini</taxon>
        <taxon>Aromia</taxon>
    </lineage>
</organism>
<evidence type="ECO:0000256" key="1">
    <source>
        <dbReference type="ARBA" id="ARBA00004305"/>
    </source>
</evidence>
<dbReference type="EMBL" id="JAPWTK010000015">
    <property type="protein sequence ID" value="KAJ8958951.1"/>
    <property type="molecule type" value="Genomic_DNA"/>
</dbReference>
<protein>
    <recommendedName>
        <fullName evidence="7">Complex III assembly factor LYRM7</fullName>
    </recommendedName>
</protein>
<dbReference type="Proteomes" id="UP001162162">
    <property type="component" value="Unassembled WGS sequence"/>
</dbReference>
<dbReference type="GO" id="GO:0005759">
    <property type="term" value="C:mitochondrial matrix"/>
    <property type="evidence" value="ECO:0007669"/>
    <property type="project" value="UniProtKB-SubCell"/>
</dbReference>
<dbReference type="GO" id="GO:0034551">
    <property type="term" value="P:mitochondrial respiratory chain complex III assembly"/>
    <property type="evidence" value="ECO:0007669"/>
    <property type="project" value="InterPro"/>
</dbReference>
<comment type="similarity">
    <text evidence="2">Belongs to the complex I LYR family.</text>
</comment>
<dbReference type="PANTHER" id="PTHR46749:SF1">
    <property type="entry name" value="COMPLEX III ASSEMBLY FACTOR LYRM7"/>
    <property type="match status" value="1"/>
</dbReference>
<dbReference type="GO" id="GO:0044183">
    <property type="term" value="F:protein folding chaperone"/>
    <property type="evidence" value="ECO:0007669"/>
    <property type="project" value="TreeGrafter"/>
</dbReference>
<evidence type="ECO:0000256" key="3">
    <source>
        <dbReference type="ARBA" id="ARBA00023128"/>
    </source>
</evidence>
<keyword evidence="4" id="KW-0143">Chaperone</keyword>
<evidence type="ECO:0000313" key="6">
    <source>
        <dbReference type="Proteomes" id="UP001162162"/>
    </source>
</evidence>
<comment type="caution">
    <text evidence="5">The sequence shown here is derived from an EMBL/GenBank/DDBJ whole genome shotgun (WGS) entry which is preliminary data.</text>
</comment>
<dbReference type="PANTHER" id="PTHR46749">
    <property type="entry name" value="COMPLEX III ASSEMBLY FACTOR LYRM7"/>
    <property type="match status" value="1"/>
</dbReference>
<reference evidence="5" key="1">
    <citation type="journal article" date="2023" name="Insect Mol. Biol.">
        <title>Genome sequencing provides insights into the evolution of gene families encoding plant cell wall-degrading enzymes in longhorned beetles.</title>
        <authorList>
            <person name="Shin N.R."/>
            <person name="Okamura Y."/>
            <person name="Kirsch R."/>
            <person name="Pauchet Y."/>
        </authorList>
    </citation>
    <scope>NUCLEOTIDE SEQUENCE</scope>
    <source>
        <strain evidence="5">AMC_N1</strain>
    </source>
</reference>
<proteinExistence type="inferred from homology"/>
<comment type="subcellular location">
    <subcellularLocation>
        <location evidence="1">Mitochondrion matrix</location>
    </subcellularLocation>
</comment>
<keyword evidence="6" id="KW-1185">Reference proteome</keyword>
<keyword evidence="3" id="KW-0496">Mitochondrion</keyword>
<evidence type="ECO:0000256" key="2">
    <source>
        <dbReference type="ARBA" id="ARBA00009508"/>
    </source>
</evidence>
<dbReference type="CDD" id="cd20267">
    <property type="entry name" value="Complex1_LYR_LYRM7"/>
    <property type="match status" value="1"/>
</dbReference>
<evidence type="ECO:0008006" key="7">
    <source>
        <dbReference type="Google" id="ProtNLM"/>
    </source>
</evidence>
<name>A0AAV8Z610_9CUCU</name>
<dbReference type="InterPro" id="IPR050435">
    <property type="entry name" value="MZM1/LYRM7"/>
</dbReference>
<evidence type="ECO:0000256" key="4">
    <source>
        <dbReference type="ARBA" id="ARBA00023186"/>
    </source>
</evidence>